<dbReference type="GO" id="GO:0019760">
    <property type="term" value="P:glucosinolate metabolic process"/>
    <property type="evidence" value="ECO:0007669"/>
    <property type="project" value="UniProtKB-ARBA"/>
</dbReference>
<dbReference type="SUPFAM" id="SSF117281">
    <property type="entry name" value="Kelch motif"/>
    <property type="match status" value="1"/>
</dbReference>
<evidence type="ECO:0000313" key="3">
    <source>
        <dbReference type="EMBL" id="KAE9406216.1"/>
    </source>
</evidence>
<keyword evidence="2" id="KW-0408">Iron</keyword>
<keyword evidence="4" id="KW-1185">Reference proteome</keyword>
<dbReference type="EMBL" id="ML769403">
    <property type="protein sequence ID" value="KAE9406216.1"/>
    <property type="molecule type" value="Genomic_DNA"/>
</dbReference>
<dbReference type="AlphaFoldDB" id="A0A6A4I6J9"/>
<accession>A0A6A4I6J9</accession>
<gene>
    <name evidence="3" type="ORF">BT96DRAFT_875799</name>
</gene>
<dbReference type="Pfam" id="PF24681">
    <property type="entry name" value="Kelch_KLHDC2_KLHL20_DRC7"/>
    <property type="match status" value="1"/>
</dbReference>
<dbReference type="PANTHER" id="PTHR47435:SF4">
    <property type="entry name" value="KELCH REPEAT PROTEIN (AFU_ORTHOLOGUE AFUA_5G12780)"/>
    <property type="match status" value="1"/>
</dbReference>
<dbReference type="Proteomes" id="UP000799118">
    <property type="component" value="Unassembled WGS sequence"/>
</dbReference>
<protein>
    <submittedName>
        <fullName evidence="3">Galactose oxidase</fullName>
    </submittedName>
</protein>
<organism evidence="3 4">
    <name type="scientific">Gymnopus androsaceus JB14</name>
    <dbReference type="NCBI Taxonomy" id="1447944"/>
    <lineage>
        <taxon>Eukaryota</taxon>
        <taxon>Fungi</taxon>
        <taxon>Dikarya</taxon>
        <taxon>Basidiomycota</taxon>
        <taxon>Agaricomycotina</taxon>
        <taxon>Agaricomycetes</taxon>
        <taxon>Agaricomycetidae</taxon>
        <taxon>Agaricales</taxon>
        <taxon>Marasmiineae</taxon>
        <taxon>Omphalotaceae</taxon>
        <taxon>Gymnopus</taxon>
    </lineage>
</organism>
<dbReference type="OrthoDB" id="10250130at2759"/>
<evidence type="ECO:0000256" key="2">
    <source>
        <dbReference type="ARBA" id="ARBA00023004"/>
    </source>
</evidence>
<reference evidence="3" key="1">
    <citation type="journal article" date="2019" name="Environ. Microbiol.">
        <title>Fungal ecological strategies reflected in gene transcription - a case study of two litter decomposers.</title>
        <authorList>
            <person name="Barbi F."/>
            <person name="Kohler A."/>
            <person name="Barry K."/>
            <person name="Baskaran P."/>
            <person name="Daum C."/>
            <person name="Fauchery L."/>
            <person name="Ihrmark K."/>
            <person name="Kuo A."/>
            <person name="LaButti K."/>
            <person name="Lipzen A."/>
            <person name="Morin E."/>
            <person name="Grigoriev I.V."/>
            <person name="Henrissat B."/>
            <person name="Lindahl B."/>
            <person name="Martin F."/>
        </authorList>
    </citation>
    <scope>NUCLEOTIDE SEQUENCE</scope>
    <source>
        <strain evidence="3">JB14</strain>
    </source>
</reference>
<dbReference type="Gene3D" id="2.120.10.80">
    <property type="entry name" value="Kelch-type beta propeller"/>
    <property type="match status" value="2"/>
</dbReference>
<sequence length="351" mass="38310">MVLKAQWHRIAGAAIPRSSHTLSVISRRGYIFGGEIVPREPVDNAMHVVALPFSTSYPKYSQLDARPDAGTEVPQARVGHSAAVIDRKIFVFGGRGGADMQPLEENGRLWVYDTRVDAWSFLDPVPGPVPSSRSYHTSLAIDKPATVFIHAGCPRSGRLNDLWAFDVASRTWKELPEAPGKPRGGTSLGISKDRIVYRFGGFNGQAEEGRQIDYLQLSLVEEARIAAKGSWDSLVFADEDTKRPGNRSVAGMHAVTSGDGREYLIAFLGERDPSSQGHAGAGKFWSDVWSFPLPVTAESKWEEVVVAEGADGVPGERGWFSSCMSDDGEIVLWGGLDGMNQRLDNGWVLKL</sequence>
<proteinExistence type="predicted"/>
<dbReference type="InterPro" id="IPR015915">
    <property type="entry name" value="Kelch-typ_b-propeller"/>
</dbReference>
<evidence type="ECO:0000256" key="1">
    <source>
        <dbReference type="ARBA" id="ARBA00022737"/>
    </source>
</evidence>
<name>A0A6A4I6J9_9AGAR</name>
<evidence type="ECO:0000313" key="4">
    <source>
        <dbReference type="Proteomes" id="UP000799118"/>
    </source>
</evidence>
<keyword evidence="1" id="KW-0677">Repeat</keyword>
<dbReference type="PANTHER" id="PTHR47435">
    <property type="entry name" value="KELCH REPEAT PROTEIN (AFU_ORTHOLOGUE AFUA_5G12780)"/>
    <property type="match status" value="1"/>
</dbReference>